<evidence type="ECO:0000313" key="2">
    <source>
        <dbReference type="Proteomes" id="UP001239111"/>
    </source>
</evidence>
<keyword evidence="2" id="KW-1185">Reference proteome</keyword>
<comment type="caution">
    <text evidence="1">The sequence shown here is derived from an EMBL/GenBank/DDBJ whole genome shotgun (WGS) entry which is preliminary data.</text>
</comment>
<protein>
    <submittedName>
        <fullName evidence="1">Uncharacterized protein</fullName>
    </submittedName>
</protein>
<proteinExistence type="predicted"/>
<reference evidence="1" key="1">
    <citation type="submission" date="2023-04" db="EMBL/GenBank/DDBJ databases">
        <title>A chromosome-level genome assembly of the parasitoid wasp Eretmocerus hayati.</title>
        <authorList>
            <person name="Zhong Y."/>
            <person name="Liu S."/>
            <person name="Liu Y."/>
        </authorList>
    </citation>
    <scope>NUCLEOTIDE SEQUENCE</scope>
    <source>
        <strain evidence="1">ZJU_SS_LIU_2023</strain>
    </source>
</reference>
<gene>
    <name evidence="1" type="ORF">QAD02_013347</name>
</gene>
<name>A0ACC2P1V7_9HYME</name>
<evidence type="ECO:0000313" key="1">
    <source>
        <dbReference type="EMBL" id="KAJ8677560.1"/>
    </source>
</evidence>
<sequence length="125" mass="14288">MLVELTSPMEQGSSNQDHESDGSESKIMEDPLAQDDSDTTSVCDSGATKRGPFNAGGIRLERKREMNILRQERLRERKRKELQSNTKSKPYYLCGKLHTEHPIHWRHALVAEKLLPDESALQSWV</sequence>
<dbReference type="EMBL" id="CM056742">
    <property type="protein sequence ID" value="KAJ8677560.1"/>
    <property type="molecule type" value="Genomic_DNA"/>
</dbReference>
<dbReference type="Proteomes" id="UP001239111">
    <property type="component" value="Chromosome 2"/>
</dbReference>
<organism evidence="1 2">
    <name type="scientific">Eretmocerus hayati</name>
    <dbReference type="NCBI Taxonomy" id="131215"/>
    <lineage>
        <taxon>Eukaryota</taxon>
        <taxon>Metazoa</taxon>
        <taxon>Ecdysozoa</taxon>
        <taxon>Arthropoda</taxon>
        <taxon>Hexapoda</taxon>
        <taxon>Insecta</taxon>
        <taxon>Pterygota</taxon>
        <taxon>Neoptera</taxon>
        <taxon>Endopterygota</taxon>
        <taxon>Hymenoptera</taxon>
        <taxon>Apocrita</taxon>
        <taxon>Proctotrupomorpha</taxon>
        <taxon>Chalcidoidea</taxon>
        <taxon>Aphelinidae</taxon>
        <taxon>Aphelininae</taxon>
        <taxon>Eretmocerus</taxon>
    </lineage>
</organism>
<accession>A0ACC2P1V7</accession>